<evidence type="ECO:0000313" key="3">
    <source>
        <dbReference type="Proteomes" id="UP000623067"/>
    </source>
</evidence>
<sequence>MTGEFPDIASGRPLWLVTLADLALLMVGFFVLVQAHQADPRQLARSLREGFVDSKPAEPLLAVAANRLDGFAPGSAALPAGADTIAGWAKDQLIDPRVVLTVTGSADAARGDVDPATRSAAILAADRARALAARLAPLAPARVAIATTTGPAGVTVTLAFAGDPSRNRP</sequence>
<gene>
    <name evidence="2" type="ORF">GCM10011380_11680</name>
</gene>
<accession>A0A916SZ04</accession>
<dbReference type="AlphaFoldDB" id="A0A916SZ04"/>
<keyword evidence="1" id="KW-0812">Transmembrane</keyword>
<reference evidence="2" key="2">
    <citation type="submission" date="2020-09" db="EMBL/GenBank/DDBJ databases">
        <authorList>
            <person name="Sun Q."/>
            <person name="Zhou Y."/>
        </authorList>
    </citation>
    <scope>NUCLEOTIDE SEQUENCE</scope>
    <source>
        <strain evidence="2">CGMCC 1.15330</strain>
    </source>
</reference>
<protein>
    <recommendedName>
        <fullName evidence="4">Flagellar motor protein MotB</fullName>
    </recommendedName>
</protein>
<evidence type="ECO:0000313" key="2">
    <source>
        <dbReference type="EMBL" id="GGB23615.1"/>
    </source>
</evidence>
<evidence type="ECO:0000256" key="1">
    <source>
        <dbReference type="SAM" id="Phobius"/>
    </source>
</evidence>
<dbReference type="EMBL" id="BMIH01000001">
    <property type="protein sequence ID" value="GGB23615.1"/>
    <property type="molecule type" value="Genomic_DNA"/>
</dbReference>
<proteinExistence type="predicted"/>
<evidence type="ECO:0008006" key="4">
    <source>
        <dbReference type="Google" id="ProtNLM"/>
    </source>
</evidence>
<name>A0A916SZ04_9SPHN</name>
<feature type="transmembrane region" description="Helical" evidence="1">
    <location>
        <begin position="14"/>
        <end position="33"/>
    </location>
</feature>
<keyword evidence="1" id="KW-1133">Transmembrane helix</keyword>
<keyword evidence="3" id="KW-1185">Reference proteome</keyword>
<comment type="caution">
    <text evidence="2">The sequence shown here is derived from an EMBL/GenBank/DDBJ whole genome shotgun (WGS) entry which is preliminary data.</text>
</comment>
<reference evidence="2" key="1">
    <citation type="journal article" date="2014" name="Int. J. Syst. Evol. Microbiol.">
        <title>Complete genome sequence of Corynebacterium casei LMG S-19264T (=DSM 44701T), isolated from a smear-ripened cheese.</title>
        <authorList>
            <consortium name="US DOE Joint Genome Institute (JGI-PGF)"/>
            <person name="Walter F."/>
            <person name="Albersmeier A."/>
            <person name="Kalinowski J."/>
            <person name="Ruckert C."/>
        </authorList>
    </citation>
    <scope>NUCLEOTIDE SEQUENCE</scope>
    <source>
        <strain evidence="2">CGMCC 1.15330</strain>
    </source>
</reference>
<dbReference type="Proteomes" id="UP000623067">
    <property type="component" value="Unassembled WGS sequence"/>
</dbReference>
<organism evidence="2 3">
    <name type="scientific">Sphingomonas metalli</name>
    <dbReference type="NCBI Taxonomy" id="1779358"/>
    <lineage>
        <taxon>Bacteria</taxon>
        <taxon>Pseudomonadati</taxon>
        <taxon>Pseudomonadota</taxon>
        <taxon>Alphaproteobacteria</taxon>
        <taxon>Sphingomonadales</taxon>
        <taxon>Sphingomonadaceae</taxon>
        <taxon>Sphingomonas</taxon>
    </lineage>
</organism>
<dbReference type="RefSeq" id="WP_188657716.1">
    <property type="nucleotide sequence ID" value="NZ_BMIH01000001.1"/>
</dbReference>
<keyword evidence="1" id="KW-0472">Membrane</keyword>